<accession>G5G9M2</accession>
<dbReference type="eggNOG" id="ENOG5033FQQ">
    <property type="taxonomic scope" value="Bacteria"/>
</dbReference>
<gene>
    <name evidence="1" type="ORF">HMPREF9332_00273</name>
</gene>
<dbReference type="STRING" id="679199.HMPREF9332_00273"/>
<protein>
    <submittedName>
        <fullName evidence="1">Uncharacterized protein</fullName>
    </submittedName>
</protein>
<comment type="caution">
    <text evidence="1">The sequence shown here is derived from an EMBL/GenBank/DDBJ whole genome shotgun (WGS) entry which is preliminary data.</text>
</comment>
<evidence type="ECO:0000313" key="1">
    <source>
        <dbReference type="EMBL" id="EHG24072.1"/>
    </source>
</evidence>
<reference evidence="1 2" key="1">
    <citation type="submission" date="2011-08" db="EMBL/GenBank/DDBJ databases">
        <title>The Genome Sequence of Prevotella sp. oral taxon 302 str. F0323.</title>
        <authorList>
            <consortium name="The Broad Institute Genome Sequencing Platform"/>
            <person name="Earl A."/>
            <person name="Ward D."/>
            <person name="Feldgarden M."/>
            <person name="Gevers D."/>
            <person name="Izard J."/>
            <person name="Blanton J.M."/>
            <person name="Baranova O.V."/>
            <person name="Tanner A.C."/>
            <person name="Dewhirst F.E."/>
            <person name="Young S.K."/>
            <person name="Zeng Q."/>
            <person name="Gargeya S."/>
            <person name="Fitzgerald M."/>
            <person name="Haas B."/>
            <person name="Abouelleil A."/>
            <person name="Alvarado L."/>
            <person name="Arachchi H.M."/>
            <person name="Berlin A."/>
            <person name="Brown A."/>
            <person name="Chapman S.B."/>
            <person name="Chen Z."/>
            <person name="Dunbar C."/>
            <person name="Freedman E."/>
            <person name="Gearin G."/>
            <person name="Gellesch M."/>
            <person name="Goldberg J."/>
            <person name="Griggs A."/>
            <person name="Gujja S."/>
            <person name="Heiman D."/>
            <person name="Howarth C."/>
            <person name="Larson L."/>
            <person name="Lui A."/>
            <person name="MacDonald P.J.P."/>
            <person name="Montmayeur A."/>
            <person name="Murphy C."/>
            <person name="Neiman D."/>
            <person name="Pearson M."/>
            <person name="Priest M."/>
            <person name="Roberts A."/>
            <person name="Saif S."/>
            <person name="Shea T."/>
            <person name="Shenoy N."/>
            <person name="Sisk P."/>
            <person name="Stolte C."/>
            <person name="Sykes S."/>
            <person name="Wortman J."/>
            <person name="Nusbaum C."/>
            <person name="Birren B."/>
        </authorList>
    </citation>
    <scope>NUCLEOTIDE SEQUENCE [LARGE SCALE GENOMIC DNA]</scope>
    <source>
        <strain evidence="1 2">F0323</strain>
    </source>
</reference>
<organism evidence="1 2">
    <name type="scientific">Alloprevotella rava F0323</name>
    <dbReference type="NCBI Taxonomy" id="679199"/>
    <lineage>
        <taxon>Bacteria</taxon>
        <taxon>Pseudomonadati</taxon>
        <taxon>Bacteroidota</taxon>
        <taxon>Bacteroidia</taxon>
        <taxon>Bacteroidales</taxon>
        <taxon>Prevotellaceae</taxon>
        <taxon>Alloprevotella</taxon>
    </lineage>
</organism>
<name>G5G9M2_9BACT</name>
<dbReference type="Proteomes" id="UP000015993">
    <property type="component" value="Unassembled WGS sequence"/>
</dbReference>
<evidence type="ECO:0000313" key="2">
    <source>
        <dbReference type="Proteomes" id="UP000015993"/>
    </source>
</evidence>
<keyword evidence="2" id="KW-1185">Reference proteome</keyword>
<sequence length="64" mass="7302">MSDGNFNRNLLPSHGFQSGVRTGRAVMKTKAIAAFSKWLATHQCSLTEEQIREAELDFRKYLED</sequence>
<dbReference type="AlphaFoldDB" id="G5G9M2"/>
<dbReference type="OrthoDB" id="1086522at2"/>
<dbReference type="EMBL" id="ACZK01000010">
    <property type="protein sequence ID" value="EHG24072.1"/>
    <property type="molecule type" value="Genomic_DNA"/>
</dbReference>
<dbReference type="RefSeq" id="WP_009346684.1">
    <property type="nucleotide sequence ID" value="NZ_JH376827.1"/>
</dbReference>
<proteinExistence type="predicted"/>
<dbReference type="HOGENOM" id="CLU_2808911_0_0_10"/>